<keyword evidence="1" id="KW-1133">Transmembrane helix</keyword>
<dbReference type="AlphaFoldDB" id="A0AA36JEJ3"/>
<dbReference type="EMBL" id="CAUJNA010003531">
    <property type="protein sequence ID" value="CAJ1404234.1"/>
    <property type="molecule type" value="Genomic_DNA"/>
</dbReference>
<gene>
    <name evidence="3" type="ORF">EVOR1521_LOCUS26727</name>
</gene>
<dbReference type="SUPFAM" id="SSF54236">
    <property type="entry name" value="Ubiquitin-like"/>
    <property type="match status" value="1"/>
</dbReference>
<organism evidence="3 4">
    <name type="scientific">Effrenium voratum</name>
    <dbReference type="NCBI Taxonomy" id="2562239"/>
    <lineage>
        <taxon>Eukaryota</taxon>
        <taxon>Sar</taxon>
        <taxon>Alveolata</taxon>
        <taxon>Dinophyceae</taxon>
        <taxon>Suessiales</taxon>
        <taxon>Symbiodiniaceae</taxon>
        <taxon>Effrenium</taxon>
    </lineage>
</organism>
<accession>A0AA36JEJ3</accession>
<dbReference type="Proteomes" id="UP001178507">
    <property type="component" value="Unassembled WGS sequence"/>
</dbReference>
<proteinExistence type="predicted"/>
<evidence type="ECO:0000256" key="1">
    <source>
        <dbReference type="SAM" id="Phobius"/>
    </source>
</evidence>
<dbReference type="InterPro" id="IPR029071">
    <property type="entry name" value="Ubiquitin-like_domsf"/>
</dbReference>
<protein>
    <recommendedName>
        <fullName evidence="2">Ubiquitin-like domain-containing protein</fullName>
    </recommendedName>
</protein>
<name>A0AA36JEJ3_9DINO</name>
<sequence>MRRSDMDGIKIRLQHQRDKFELTLPRGSRLPCLTREAERLTGVEASRQRLICRGKVLTDSSLALDSLPPKAGAEISVMMLAKESKGSQAVRSWRHFHRLIHAWLLTIWAFLYSFFHSLLAPGAYAGKPGKAQEHRTDGIDPTDLARLAACGAGG</sequence>
<keyword evidence="1" id="KW-0472">Membrane</keyword>
<reference evidence="3" key="1">
    <citation type="submission" date="2023-08" db="EMBL/GenBank/DDBJ databases">
        <authorList>
            <person name="Chen Y."/>
            <person name="Shah S."/>
            <person name="Dougan E. K."/>
            <person name="Thang M."/>
            <person name="Chan C."/>
        </authorList>
    </citation>
    <scope>NUCLEOTIDE SEQUENCE</scope>
</reference>
<evidence type="ECO:0000313" key="4">
    <source>
        <dbReference type="Proteomes" id="UP001178507"/>
    </source>
</evidence>
<feature type="transmembrane region" description="Helical" evidence="1">
    <location>
        <begin position="99"/>
        <end position="119"/>
    </location>
</feature>
<evidence type="ECO:0000313" key="3">
    <source>
        <dbReference type="EMBL" id="CAJ1404234.1"/>
    </source>
</evidence>
<feature type="domain" description="Ubiquitin-like" evidence="2">
    <location>
        <begin position="9"/>
        <end position="79"/>
    </location>
</feature>
<keyword evidence="1" id="KW-0812">Transmembrane</keyword>
<evidence type="ECO:0000259" key="2">
    <source>
        <dbReference type="PROSITE" id="PS50053"/>
    </source>
</evidence>
<keyword evidence="4" id="KW-1185">Reference proteome</keyword>
<dbReference type="Gene3D" id="3.10.20.90">
    <property type="entry name" value="Phosphatidylinositol 3-kinase Catalytic Subunit, Chain A, domain 1"/>
    <property type="match status" value="1"/>
</dbReference>
<dbReference type="InterPro" id="IPR000626">
    <property type="entry name" value="Ubiquitin-like_dom"/>
</dbReference>
<dbReference type="PROSITE" id="PS50053">
    <property type="entry name" value="UBIQUITIN_2"/>
    <property type="match status" value="1"/>
</dbReference>
<comment type="caution">
    <text evidence="3">The sequence shown here is derived from an EMBL/GenBank/DDBJ whole genome shotgun (WGS) entry which is preliminary data.</text>
</comment>